<gene>
    <name evidence="3" type="ORF">EVOR1521_LOCUS2397</name>
</gene>
<name>A0AA36HPB2_9DINO</name>
<proteinExistence type="predicted"/>
<feature type="region of interest" description="Disordered" evidence="2">
    <location>
        <begin position="66"/>
        <end position="100"/>
    </location>
</feature>
<dbReference type="GO" id="GO:0060271">
    <property type="term" value="P:cilium assembly"/>
    <property type="evidence" value="ECO:0007669"/>
    <property type="project" value="TreeGrafter"/>
</dbReference>
<dbReference type="InterPro" id="IPR026205">
    <property type="entry name" value="PIBF1"/>
</dbReference>
<keyword evidence="1" id="KW-0175">Coiled coil</keyword>
<protein>
    <submittedName>
        <fullName evidence="3">Uncharacterized protein</fullName>
    </submittedName>
</protein>
<dbReference type="GO" id="GO:0005815">
    <property type="term" value="C:microtubule organizing center"/>
    <property type="evidence" value="ECO:0007669"/>
    <property type="project" value="TreeGrafter"/>
</dbReference>
<evidence type="ECO:0000256" key="1">
    <source>
        <dbReference type="SAM" id="Coils"/>
    </source>
</evidence>
<dbReference type="EMBL" id="CAUJNA010000125">
    <property type="protein sequence ID" value="CAJ1372280.1"/>
    <property type="molecule type" value="Genomic_DNA"/>
</dbReference>
<dbReference type="PANTHER" id="PTHR18950:SF0">
    <property type="entry name" value="PROGESTERONE IMMUNOMODULATORY BINDING FACTOR 1"/>
    <property type="match status" value="1"/>
</dbReference>
<dbReference type="AlphaFoldDB" id="A0AA36HPB2"/>
<organism evidence="3 4">
    <name type="scientific">Effrenium voratum</name>
    <dbReference type="NCBI Taxonomy" id="2562239"/>
    <lineage>
        <taxon>Eukaryota</taxon>
        <taxon>Sar</taxon>
        <taxon>Alveolata</taxon>
        <taxon>Dinophyceae</taxon>
        <taxon>Suessiales</taxon>
        <taxon>Symbiodiniaceae</taxon>
        <taxon>Effrenium</taxon>
    </lineage>
</organism>
<reference evidence="3" key="1">
    <citation type="submission" date="2023-08" db="EMBL/GenBank/DDBJ databases">
        <authorList>
            <person name="Chen Y."/>
            <person name="Shah S."/>
            <person name="Dougan E. K."/>
            <person name="Thang M."/>
            <person name="Chan C."/>
        </authorList>
    </citation>
    <scope>NUCLEOTIDE SEQUENCE</scope>
</reference>
<keyword evidence="4" id="KW-1185">Reference proteome</keyword>
<dbReference type="Proteomes" id="UP001178507">
    <property type="component" value="Unassembled WGS sequence"/>
</dbReference>
<feature type="coiled-coil region" evidence="1">
    <location>
        <begin position="532"/>
        <end position="627"/>
    </location>
</feature>
<accession>A0AA36HPB2</accession>
<comment type="caution">
    <text evidence="3">The sequence shown here is derived from an EMBL/GenBank/DDBJ whole genome shotgun (WGS) entry which is preliminary data.</text>
</comment>
<dbReference type="PANTHER" id="PTHR18950">
    <property type="entry name" value="PROGESTERONE-INDUCED BLOCKING FACTOR 1"/>
    <property type="match status" value="1"/>
</dbReference>
<feature type="compositionally biased region" description="Acidic residues" evidence="2">
    <location>
        <begin position="23"/>
        <end position="32"/>
    </location>
</feature>
<feature type="compositionally biased region" description="Pro residues" evidence="2">
    <location>
        <begin position="78"/>
        <end position="98"/>
    </location>
</feature>
<evidence type="ECO:0000313" key="3">
    <source>
        <dbReference type="EMBL" id="CAJ1372280.1"/>
    </source>
</evidence>
<feature type="coiled-coil region" evidence="1">
    <location>
        <begin position="141"/>
        <end position="214"/>
    </location>
</feature>
<feature type="coiled-coil region" evidence="1">
    <location>
        <begin position="426"/>
        <end position="460"/>
    </location>
</feature>
<evidence type="ECO:0000313" key="4">
    <source>
        <dbReference type="Proteomes" id="UP001178507"/>
    </source>
</evidence>
<sequence length="668" mass="75488">MASDGDFSAELSEVEVSGSVPLDDGEEVDTSEPGELPSYSSRESWEPIGAAELEARLRLHPDAGLRLPAAALRSPRSPRSPRPLQPLQPQPQPPPPQPVVVTIDRSAHELQGSVQLLAEQQRLQAKELAGLKKDTATQGENAELRKAAGSAAERLMRAEAEARWARQEAIANSRKAQLLEEKLAFGEKQLEELKARLEEEAVSHRSRVGHLEEKLFLKESRASELQLKLETDSDAHSRRVIFLENLLASRDEKIRELQEKVDKDYRLVFQDSEAHARRAQLLEEQLQVRDEKVAELQAKVDSLREKKKELARKAELEQVNTTQEVRDQINGEIRRFQEKAQADIEAVRVNMTALHQKEVSLLQDRASAAEERCASLQTRLDNEEQGHQTLQLSFSRVRAELQNEITELNGSLKLKMFEIERAGLTLDEVGSARQKLDVENEQLRRQMEVLRQEYYNLELQSKEGRAAERAELATLREQLRGYHDLEKDLDATIKACAEAPTADAQEALLIGTTLGSAPASAQRRIQQSLLLAQELQRANRQQRQTAVKLEEAQQELHRLKQELEAAQMESRAARCTEPQAYLHTALRERQGEASRVKRELRACQQELDAAQQAAERAQTGRLRAEEDLRKLLLQRQHLDELRSLVTSDKLPSKAVKSLTDSIKSRVPA</sequence>
<evidence type="ECO:0000256" key="2">
    <source>
        <dbReference type="SAM" id="MobiDB-lite"/>
    </source>
</evidence>
<feature type="coiled-coil region" evidence="1">
    <location>
        <begin position="240"/>
        <end position="320"/>
    </location>
</feature>
<feature type="region of interest" description="Disordered" evidence="2">
    <location>
        <begin position="1"/>
        <end position="44"/>
    </location>
</feature>
<feature type="coiled-coil region" evidence="1">
    <location>
        <begin position="359"/>
        <end position="386"/>
    </location>
</feature>
<feature type="compositionally biased region" description="Low complexity" evidence="2">
    <location>
        <begin position="66"/>
        <end position="77"/>
    </location>
</feature>